<reference evidence="2 3" key="1">
    <citation type="submission" date="2015-06" db="EMBL/GenBank/DDBJ databases">
        <title>New insights into the roles of widespread benthic archaea in carbon and nitrogen cycling.</title>
        <authorList>
            <person name="Lazar C.S."/>
            <person name="Baker B.J."/>
            <person name="Seitz K.W."/>
            <person name="Hyde A.S."/>
            <person name="Dick G.J."/>
            <person name="Hinrichs K.-U."/>
            <person name="Teske A.P."/>
        </authorList>
    </citation>
    <scope>NUCLEOTIDE SEQUENCE [LARGE SCALE GENOMIC DNA]</scope>
    <source>
        <strain evidence="2">SG8-32-1</strain>
    </source>
</reference>
<dbReference type="Pfam" id="PF23477">
    <property type="entry name" value="zf_Tbcl_2"/>
    <property type="match status" value="1"/>
</dbReference>
<dbReference type="AlphaFoldDB" id="A0A0M0C143"/>
<name>A0A0M0C143_9ARCH</name>
<dbReference type="Proteomes" id="UP000037237">
    <property type="component" value="Unassembled WGS sequence"/>
</dbReference>
<comment type="caution">
    <text evidence="2">The sequence shown here is derived from an EMBL/GenBank/DDBJ whole genome shotgun (WGS) entry which is preliminary data.</text>
</comment>
<dbReference type="InterPro" id="IPR026363">
    <property type="entry name" value="CxxC-x17-CxxC_dom"/>
</dbReference>
<organism evidence="2 3">
    <name type="scientific">miscellaneous Crenarchaeota group-1 archaeon SG8-32-1</name>
    <dbReference type="NCBI Taxonomy" id="1685124"/>
    <lineage>
        <taxon>Archaea</taxon>
        <taxon>Candidatus Bathyarchaeota</taxon>
        <taxon>MCG-1</taxon>
    </lineage>
</organism>
<proteinExistence type="predicted"/>
<accession>A0A0M0C143</accession>
<evidence type="ECO:0000313" key="2">
    <source>
        <dbReference type="EMBL" id="KON34553.1"/>
    </source>
</evidence>
<gene>
    <name evidence="2" type="ORF">AC477_00430</name>
</gene>
<sequence>MFEVKCTECQKNTTVPFEPTKGKPVYCKTCFSKHRTTRRRTPSEPITFDMKNAWATRGEKLRKTPKEPKSIFKTN</sequence>
<feature type="domain" description="CxxC-x17-CxxC" evidence="1">
    <location>
        <begin position="1"/>
        <end position="35"/>
    </location>
</feature>
<evidence type="ECO:0000259" key="1">
    <source>
        <dbReference type="Pfam" id="PF23477"/>
    </source>
</evidence>
<protein>
    <recommendedName>
        <fullName evidence="1">CxxC-x17-CxxC domain-containing protein</fullName>
    </recommendedName>
</protein>
<dbReference type="NCBIfam" id="TIGR04272">
    <property type="entry name" value="cxxc_cxxc_Mbark"/>
    <property type="match status" value="1"/>
</dbReference>
<dbReference type="EMBL" id="LFWU01000007">
    <property type="protein sequence ID" value="KON34553.1"/>
    <property type="molecule type" value="Genomic_DNA"/>
</dbReference>
<evidence type="ECO:0000313" key="3">
    <source>
        <dbReference type="Proteomes" id="UP000037237"/>
    </source>
</evidence>